<evidence type="ECO:0000313" key="2">
    <source>
        <dbReference type="Proteomes" id="UP000257109"/>
    </source>
</evidence>
<name>A0A371GS24_MUCPR</name>
<dbReference type="EMBL" id="QJKJ01004636">
    <property type="protein sequence ID" value="RDX93344.1"/>
    <property type="molecule type" value="Genomic_DNA"/>
</dbReference>
<proteinExistence type="predicted"/>
<dbReference type="AlphaFoldDB" id="A0A371GS24"/>
<feature type="non-terminal residue" evidence="1">
    <location>
        <position position="72"/>
    </location>
</feature>
<dbReference type="OrthoDB" id="913334at2759"/>
<dbReference type="Proteomes" id="UP000257109">
    <property type="component" value="Unassembled WGS sequence"/>
</dbReference>
<comment type="caution">
    <text evidence="1">The sequence shown here is derived from an EMBL/GenBank/DDBJ whole genome shotgun (WGS) entry which is preliminary data.</text>
</comment>
<keyword evidence="2" id="KW-1185">Reference proteome</keyword>
<gene>
    <name evidence="1" type="ORF">CR513_24411</name>
</gene>
<sequence length="72" mass="8589">MVIWRDRKTNQLYKCVKNTKQVGGPIELYYNTFQDRVYTFLDDLEDRLDKIRSDVLQTISFPTFEQACAHVL</sequence>
<evidence type="ECO:0000313" key="1">
    <source>
        <dbReference type="EMBL" id="RDX93344.1"/>
    </source>
</evidence>
<protein>
    <submittedName>
        <fullName evidence="1">Uncharacterized protein</fullName>
    </submittedName>
</protein>
<accession>A0A371GS24</accession>
<organism evidence="1 2">
    <name type="scientific">Mucuna pruriens</name>
    <name type="common">Velvet bean</name>
    <name type="synonym">Dolichos pruriens</name>
    <dbReference type="NCBI Taxonomy" id="157652"/>
    <lineage>
        <taxon>Eukaryota</taxon>
        <taxon>Viridiplantae</taxon>
        <taxon>Streptophyta</taxon>
        <taxon>Embryophyta</taxon>
        <taxon>Tracheophyta</taxon>
        <taxon>Spermatophyta</taxon>
        <taxon>Magnoliopsida</taxon>
        <taxon>eudicotyledons</taxon>
        <taxon>Gunneridae</taxon>
        <taxon>Pentapetalae</taxon>
        <taxon>rosids</taxon>
        <taxon>fabids</taxon>
        <taxon>Fabales</taxon>
        <taxon>Fabaceae</taxon>
        <taxon>Papilionoideae</taxon>
        <taxon>50 kb inversion clade</taxon>
        <taxon>NPAAA clade</taxon>
        <taxon>indigoferoid/millettioid clade</taxon>
        <taxon>Phaseoleae</taxon>
        <taxon>Mucuna</taxon>
    </lineage>
</organism>
<reference evidence="1" key="1">
    <citation type="submission" date="2018-05" db="EMBL/GenBank/DDBJ databases">
        <title>Draft genome of Mucuna pruriens seed.</title>
        <authorList>
            <person name="Nnadi N.E."/>
            <person name="Vos R."/>
            <person name="Hasami M.H."/>
            <person name="Devisetty U.K."/>
            <person name="Aguiy J.C."/>
        </authorList>
    </citation>
    <scope>NUCLEOTIDE SEQUENCE [LARGE SCALE GENOMIC DNA]</scope>
    <source>
        <strain evidence="1">JCA_2017</strain>
    </source>
</reference>